<dbReference type="Pfam" id="PF24906">
    <property type="entry name" value="Zf_WRKY19"/>
    <property type="match status" value="2"/>
</dbReference>
<evidence type="ECO:0000259" key="2">
    <source>
        <dbReference type="Pfam" id="PF24906"/>
    </source>
</evidence>
<keyword evidence="4" id="KW-1185">Reference proteome</keyword>
<gene>
    <name evidence="3" type="ORF">JG688_00002009</name>
</gene>
<evidence type="ECO:0000313" key="4">
    <source>
        <dbReference type="Proteomes" id="UP000709295"/>
    </source>
</evidence>
<feature type="compositionally biased region" description="Polar residues" evidence="1">
    <location>
        <begin position="204"/>
        <end position="221"/>
    </location>
</feature>
<organism evidence="3 4">
    <name type="scientific">Phytophthora aleatoria</name>
    <dbReference type="NCBI Taxonomy" id="2496075"/>
    <lineage>
        <taxon>Eukaryota</taxon>
        <taxon>Sar</taxon>
        <taxon>Stramenopiles</taxon>
        <taxon>Oomycota</taxon>
        <taxon>Peronosporomycetes</taxon>
        <taxon>Peronosporales</taxon>
        <taxon>Peronosporaceae</taxon>
        <taxon>Phytophthora</taxon>
    </lineage>
</organism>
<dbReference type="EMBL" id="JAENGY010000050">
    <property type="protein sequence ID" value="KAG6975801.1"/>
    <property type="molecule type" value="Genomic_DNA"/>
</dbReference>
<dbReference type="AlphaFoldDB" id="A0A8J5JFV9"/>
<feature type="compositionally biased region" description="Basic and acidic residues" evidence="1">
    <location>
        <begin position="242"/>
        <end position="252"/>
    </location>
</feature>
<evidence type="ECO:0000313" key="3">
    <source>
        <dbReference type="EMBL" id="KAG6975801.1"/>
    </source>
</evidence>
<feature type="domain" description="WRKY19-like zinc finger" evidence="2">
    <location>
        <begin position="82"/>
        <end position="105"/>
    </location>
</feature>
<name>A0A8J5JFV9_9STRA</name>
<sequence length="275" mass="29496">MSSAQSRGLCYVHGGGGRCQRQGCGSSAKKGGFCIAHGGGHRCQVAGCTSSAVSGDRCRAHGGGRRSNSAVSRGRCIAHGGGKRCVFEGCTTTARKGGFCFAHGGRSTASIKSKMVSPGSAKSRPWPSADVRSPIPALTLPPRRLLPPINTMLMANRPGILRRSTPIPPIRRPVVSFERQDQGASREVCKRDPGWQFRAADHPQTPTSSSTRSGYSWQRLQETIRRESRVHGITTEDDDSAYEDKRACKVEDTNSSVPTTDGGIYWTRSRGPIPS</sequence>
<accession>A0A8J5JFV9</accession>
<dbReference type="PANTHER" id="PTHR31827:SF1">
    <property type="entry name" value="EMB|CAB89363.1"/>
    <property type="match status" value="1"/>
</dbReference>
<dbReference type="InterPro" id="IPR056866">
    <property type="entry name" value="Znf_WRKY19"/>
</dbReference>
<dbReference type="Proteomes" id="UP000709295">
    <property type="component" value="Unassembled WGS sequence"/>
</dbReference>
<comment type="caution">
    <text evidence="3">The sequence shown here is derived from an EMBL/GenBank/DDBJ whole genome shotgun (WGS) entry which is preliminary data.</text>
</comment>
<protein>
    <recommendedName>
        <fullName evidence="2">WRKY19-like zinc finger domain-containing protein</fullName>
    </recommendedName>
</protein>
<feature type="region of interest" description="Disordered" evidence="1">
    <location>
        <begin position="197"/>
        <end position="275"/>
    </location>
</feature>
<proteinExistence type="predicted"/>
<reference evidence="3" key="1">
    <citation type="submission" date="2021-01" db="EMBL/GenBank/DDBJ databases">
        <title>Phytophthora aleatoria, a newly-described species from Pinus radiata is distinct from Phytophthora cactorum isolates based on comparative genomics.</title>
        <authorList>
            <person name="Mcdougal R."/>
            <person name="Panda P."/>
            <person name="Williams N."/>
            <person name="Studholme D.J."/>
        </authorList>
    </citation>
    <scope>NUCLEOTIDE SEQUENCE</scope>
    <source>
        <strain evidence="3">NZFS 4037</strain>
    </source>
</reference>
<evidence type="ECO:0000256" key="1">
    <source>
        <dbReference type="SAM" id="MobiDB-lite"/>
    </source>
</evidence>
<dbReference type="PANTHER" id="PTHR31827">
    <property type="entry name" value="EMB|CAB89363.1"/>
    <property type="match status" value="1"/>
</dbReference>
<feature type="domain" description="WRKY19-like zinc finger" evidence="2">
    <location>
        <begin position="40"/>
        <end position="63"/>
    </location>
</feature>